<dbReference type="InterPro" id="IPR030678">
    <property type="entry name" value="Peptide/Ni-bd"/>
</dbReference>
<keyword evidence="3" id="KW-0732">Signal</keyword>
<dbReference type="GO" id="GO:0030288">
    <property type="term" value="C:outer membrane-bounded periplasmic space"/>
    <property type="evidence" value="ECO:0007669"/>
    <property type="project" value="UniProtKB-ARBA"/>
</dbReference>
<dbReference type="Gene3D" id="3.90.76.10">
    <property type="entry name" value="Dipeptide-binding Protein, Domain 1"/>
    <property type="match status" value="1"/>
</dbReference>
<dbReference type="InterPro" id="IPR000914">
    <property type="entry name" value="SBP_5_dom"/>
</dbReference>
<evidence type="ECO:0000256" key="3">
    <source>
        <dbReference type="ARBA" id="ARBA00022729"/>
    </source>
</evidence>
<dbReference type="GO" id="GO:0015833">
    <property type="term" value="P:peptide transport"/>
    <property type="evidence" value="ECO:0007669"/>
    <property type="project" value="TreeGrafter"/>
</dbReference>
<sequence>MRSFLGALLFCILSFLPFYLSSSPKGGNVSFVKLSPQSFEVKEGKEGGQIRFILSSDPKTLNPALAQETSSTAVLSDLFTGLTKTDLKSMKVVSDLAERWEEKDGGKVYIFHLRKGIHWSDGAPFSADDVVFTYKDIYLNPQIPNSTGDMFKGILKSQEDVKNFVRKIDQYTVEFRLPSPFAPFLNALSAPILPKHKLEKYVKEGTFMTAWNVNTDPKEIVGTGPYVIKRYIKGVLVEYTANPYYYEYDQKGIRLPYIKSKIGYIVQDPDTSLLKYSLGEIDYMGVRPQDVLFMSKMKETTLFDMGPTPSTTFLAFNMNPRADIPKYKLKWFQNREFRRAISHAIDRIGMCYLVYNGLAEPLYGPITPANRPYYEDGLFPVYDYNLKKAKAILENIGFRDIDGDGWLEDQEGHKVEIVLLTNAGNKEREAMGNMIKEDLEKIGIKVIFRPIDFNTLVGRLTSPPYSWEAVIIGLTGSMDPHFGRNVWHSSGTLHMWNPRQEKPLTEWEKRIDELFDKGAIETDQEKRIMFYREAYRMIAEEQPIIFLTTPKSMLAARDKFGNLFPTVWGWYKEEALFIK</sequence>
<evidence type="ECO:0000256" key="1">
    <source>
        <dbReference type="ARBA" id="ARBA00005695"/>
    </source>
</evidence>
<accession>A0A7C2ZFJ3</accession>
<evidence type="ECO:0000259" key="4">
    <source>
        <dbReference type="Pfam" id="PF00496"/>
    </source>
</evidence>
<dbReference type="GO" id="GO:1904680">
    <property type="term" value="F:peptide transmembrane transporter activity"/>
    <property type="evidence" value="ECO:0007669"/>
    <property type="project" value="TreeGrafter"/>
</dbReference>
<dbReference type="PANTHER" id="PTHR30290">
    <property type="entry name" value="PERIPLASMIC BINDING COMPONENT OF ABC TRANSPORTER"/>
    <property type="match status" value="1"/>
</dbReference>
<organism evidence="5">
    <name type="scientific">Hydrogenobacter sp</name>
    <dbReference type="NCBI Taxonomy" id="2152829"/>
    <lineage>
        <taxon>Bacteria</taxon>
        <taxon>Pseudomonadati</taxon>
        <taxon>Aquificota</taxon>
        <taxon>Aquificia</taxon>
        <taxon>Aquificales</taxon>
        <taxon>Aquificaceae</taxon>
        <taxon>Hydrogenobacter</taxon>
    </lineage>
</organism>
<name>A0A7C2ZFJ3_9AQUI</name>
<comment type="caution">
    <text evidence="5">The sequence shown here is derived from an EMBL/GenBank/DDBJ whole genome shotgun (WGS) entry which is preliminary data.</text>
</comment>
<dbReference type="Gene3D" id="3.10.105.10">
    <property type="entry name" value="Dipeptide-binding Protein, Domain 3"/>
    <property type="match status" value="1"/>
</dbReference>
<dbReference type="CDD" id="cd08500">
    <property type="entry name" value="PBP2_NikA_DppA_OppA_like_4"/>
    <property type="match status" value="1"/>
</dbReference>
<feature type="domain" description="Solute-binding protein family 5" evidence="4">
    <location>
        <begin position="91"/>
        <end position="463"/>
    </location>
</feature>
<gene>
    <name evidence="5" type="ORF">ENO47_07910</name>
</gene>
<dbReference type="AlphaFoldDB" id="A0A7C2ZFJ3"/>
<dbReference type="InterPro" id="IPR039424">
    <property type="entry name" value="SBP_5"/>
</dbReference>
<keyword evidence="2" id="KW-0813">Transport</keyword>
<dbReference type="EMBL" id="DSFP01000067">
    <property type="protein sequence ID" value="HEW46570.1"/>
    <property type="molecule type" value="Genomic_DNA"/>
</dbReference>
<dbReference type="GO" id="GO:0043190">
    <property type="term" value="C:ATP-binding cassette (ABC) transporter complex"/>
    <property type="evidence" value="ECO:0007669"/>
    <property type="project" value="InterPro"/>
</dbReference>
<evidence type="ECO:0000313" key="5">
    <source>
        <dbReference type="EMBL" id="HEW46570.1"/>
    </source>
</evidence>
<dbReference type="PIRSF" id="PIRSF002741">
    <property type="entry name" value="MppA"/>
    <property type="match status" value="1"/>
</dbReference>
<dbReference type="FunFam" id="3.10.105.10:FF:000006">
    <property type="entry name" value="Peptide ABC transporter substrate-binding protein"/>
    <property type="match status" value="1"/>
</dbReference>
<dbReference type="SUPFAM" id="SSF53850">
    <property type="entry name" value="Periplasmic binding protein-like II"/>
    <property type="match status" value="1"/>
</dbReference>
<evidence type="ECO:0000256" key="2">
    <source>
        <dbReference type="ARBA" id="ARBA00022448"/>
    </source>
</evidence>
<comment type="similarity">
    <text evidence="1">Belongs to the bacterial solute-binding protein 5 family.</text>
</comment>
<reference evidence="5" key="1">
    <citation type="journal article" date="2020" name="mSystems">
        <title>Genome- and Community-Level Interaction Insights into Carbon Utilization and Element Cycling Functions of Hydrothermarchaeota in Hydrothermal Sediment.</title>
        <authorList>
            <person name="Zhou Z."/>
            <person name="Liu Y."/>
            <person name="Xu W."/>
            <person name="Pan J."/>
            <person name="Luo Z.H."/>
            <person name="Li M."/>
        </authorList>
    </citation>
    <scope>NUCLEOTIDE SEQUENCE [LARGE SCALE GENOMIC DNA]</scope>
    <source>
        <strain evidence="5">SpSt-132</strain>
    </source>
</reference>
<dbReference type="PANTHER" id="PTHR30290:SF9">
    <property type="entry name" value="OLIGOPEPTIDE-BINDING PROTEIN APPA"/>
    <property type="match status" value="1"/>
</dbReference>
<dbReference type="Pfam" id="PF00496">
    <property type="entry name" value="SBP_bac_5"/>
    <property type="match status" value="1"/>
</dbReference>
<dbReference type="Gene3D" id="3.40.190.10">
    <property type="entry name" value="Periplasmic binding protein-like II"/>
    <property type="match status" value="1"/>
</dbReference>
<protein>
    <submittedName>
        <fullName evidence="5">ABC transporter substrate-binding protein</fullName>
    </submittedName>
</protein>
<proteinExistence type="inferred from homology"/>